<comment type="caution">
    <text evidence="1">The sequence shown here is derived from an EMBL/GenBank/DDBJ whole genome shotgun (WGS) entry which is preliminary data.</text>
</comment>
<sequence length="341" mass="39637">MPEVVPSNYLKHQVLGDSLFIGLNAFKLPYNLVVFNIKKQEFVKRISIDPNFFKNEIESFYAVSLDSIFFNSFSGKSIYLINSNGQKIKEWNVEKMEGPRYPGENGFFFSFSIYPNIFYDKTNKKLLLTISDNRFHEEPGFSQLPKLLVLDLESDEIEGFWIPPFGRMKSRGQQFFPDDLYGIQVAIVGDFLYISTAYDDLVLKCSLNDGKILNSGVPIEMKELFSPLTKEEKADNSKLWDYRVKMPFFEDLSFHESLGIFSRIFHHEVTNPSDMQTRKSTIVTFDQNLNLLETFDFQGNEQLGIWKNTKLTDGILMGVPEEKQISEDILNHYRYLKFVLD</sequence>
<gene>
    <name evidence="1" type="ORF">KUV23_15245</name>
</gene>
<accession>A0ABS7N7N6</accession>
<dbReference type="Proteomes" id="UP000766609">
    <property type="component" value="Unassembled WGS sequence"/>
</dbReference>
<evidence type="ECO:0000313" key="2">
    <source>
        <dbReference type="Proteomes" id="UP000766609"/>
    </source>
</evidence>
<dbReference type="SUPFAM" id="SSF63825">
    <property type="entry name" value="YWTD domain"/>
    <property type="match status" value="1"/>
</dbReference>
<dbReference type="EMBL" id="JAHVHP010000002">
    <property type="protein sequence ID" value="MBY5952342.1"/>
    <property type="molecule type" value="Genomic_DNA"/>
</dbReference>
<proteinExistence type="predicted"/>
<organism evidence="1 2">
    <name type="scientific">Algoriphagus marincola</name>
    <dbReference type="NCBI Taxonomy" id="264027"/>
    <lineage>
        <taxon>Bacteria</taxon>
        <taxon>Pseudomonadati</taxon>
        <taxon>Bacteroidota</taxon>
        <taxon>Cytophagia</taxon>
        <taxon>Cytophagales</taxon>
        <taxon>Cyclobacteriaceae</taxon>
        <taxon>Algoriphagus</taxon>
    </lineage>
</organism>
<dbReference type="RefSeq" id="WP_222584666.1">
    <property type="nucleotide sequence ID" value="NZ_JAHVHP010000002.1"/>
</dbReference>
<name>A0ABS7N7N6_9BACT</name>
<keyword evidence="2" id="KW-1185">Reference proteome</keyword>
<protein>
    <recommendedName>
        <fullName evidence="3">TolB-like 6-blade propeller-like</fullName>
    </recommendedName>
</protein>
<evidence type="ECO:0008006" key="3">
    <source>
        <dbReference type="Google" id="ProtNLM"/>
    </source>
</evidence>
<evidence type="ECO:0000313" key="1">
    <source>
        <dbReference type="EMBL" id="MBY5952342.1"/>
    </source>
</evidence>
<reference evidence="1 2" key="1">
    <citation type="submission" date="2021-06" db="EMBL/GenBank/DDBJ databases">
        <title>44 bacteria genomes isolated from Dapeng, Shenzhen.</title>
        <authorList>
            <person name="Zheng W."/>
            <person name="Yu S."/>
            <person name="Huang Y."/>
        </authorList>
    </citation>
    <scope>NUCLEOTIDE SEQUENCE [LARGE SCALE GENOMIC DNA]</scope>
    <source>
        <strain evidence="1 2">DP5N14-6</strain>
    </source>
</reference>